<reference evidence="2 3" key="1">
    <citation type="submission" date="2013-11" db="EMBL/GenBank/DDBJ databases">
        <title>Genome sequencing of Stegodyphus mimosarum.</title>
        <authorList>
            <person name="Bechsgaard J."/>
        </authorList>
    </citation>
    <scope>NUCLEOTIDE SEQUENCE [LARGE SCALE GENOMIC DNA]</scope>
</reference>
<evidence type="ECO:0000259" key="1">
    <source>
        <dbReference type="Pfam" id="PF03184"/>
    </source>
</evidence>
<feature type="domain" description="DDE-1" evidence="1">
    <location>
        <begin position="15"/>
        <end position="77"/>
    </location>
</feature>
<proteinExistence type="predicted"/>
<dbReference type="InterPro" id="IPR004875">
    <property type="entry name" value="DDE_SF_endonuclease_dom"/>
</dbReference>
<dbReference type="OrthoDB" id="6618307at2759"/>
<dbReference type="AlphaFoldDB" id="A0A087T6B0"/>
<evidence type="ECO:0000313" key="2">
    <source>
        <dbReference type="EMBL" id="KFM60649.1"/>
    </source>
</evidence>
<keyword evidence="3" id="KW-1185">Reference proteome</keyword>
<sequence length="89" mass="10368">MATENRQNYQEIKIHKILLFIDQCTTLAQMSDFLQNGKVVFFQANCTSLVLLLDLGVIKNLKLLYKQRLTRIGLQNITIGNMQKKIIWQ</sequence>
<dbReference type="EMBL" id="KK113641">
    <property type="protein sequence ID" value="KFM60649.1"/>
    <property type="molecule type" value="Genomic_DNA"/>
</dbReference>
<organism evidence="2 3">
    <name type="scientific">Stegodyphus mimosarum</name>
    <name type="common">African social velvet spider</name>
    <dbReference type="NCBI Taxonomy" id="407821"/>
    <lineage>
        <taxon>Eukaryota</taxon>
        <taxon>Metazoa</taxon>
        <taxon>Ecdysozoa</taxon>
        <taxon>Arthropoda</taxon>
        <taxon>Chelicerata</taxon>
        <taxon>Arachnida</taxon>
        <taxon>Araneae</taxon>
        <taxon>Araneomorphae</taxon>
        <taxon>Entelegynae</taxon>
        <taxon>Eresoidea</taxon>
        <taxon>Eresidae</taxon>
        <taxon>Stegodyphus</taxon>
    </lineage>
</organism>
<evidence type="ECO:0000313" key="3">
    <source>
        <dbReference type="Proteomes" id="UP000054359"/>
    </source>
</evidence>
<protein>
    <recommendedName>
        <fullName evidence="1">DDE-1 domain-containing protein</fullName>
    </recommendedName>
</protein>
<dbReference type="Pfam" id="PF03184">
    <property type="entry name" value="DDE_1"/>
    <property type="match status" value="1"/>
</dbReference>
<accession>A0A087T6B0</accession>
<dbReference type="GO" id="GO:0003676">
    <property type="term" value="F:nucleic acid binding"/>
    <property type="evidence" value="ECO:0007669"/>
    <property type="project" value="InterPro"/>
</dbReference>
<dbReference type="Proteomes" id="UP000054359">
    <property type="component" value="Unassembled WGS sequence"/>
</dbReference>
<name>A0A087T6B0_STEMI</name>
<gene>
    <name evidence="2" type="ORF">X975_01145</name>
</gene>
<feature type="non-terminal residue" evidence="2">
    <location>
        <position position="89"/>
    </location>
</feature>